<sequence length="179" mass="19285">MLDAPVILLKEGTEAKFGREQIISNISACNVLADSIRSTLGPRGMDKMIIDSKDHITVSNDGSTILNMLEVILPAARIMVDIAKGQDAEVGDGTTTVIILAAELLNRSKPFIEDGVGPQLLVRAYGKACDEAVSRLKELAVPVTDVASNREMLLRCAATCLSSKLVFFTLCFFSCPQQL</sequence>
<dbReference type="Gene3D" id="3.30.260.10">
    <property type="entry name" value="TCP-1-like chaperonin intermediate domain"/>
    <property type="match status" value="1"/>
</dbReference>
<dbReference type="PANTHER" id="PTHR11353">
    <property type="entry name" value="CHAPERONIN"/>
    <property type="match status" value="1"/>
</dbReference>
<dbReference type="InterPro" id="IPR002423">
    <property type="entry name" value="Cpn60/GroEL/TCP-1"/>
</dbReference>
<reference evidence="8" key="1">
    <citation type="submission" date="2016-06" db="UniProtKB">
        <authorList>
            <consortium name="WormBaseParasite"/>
        </authorList>
    </citation>
    <scope>IDENTIFICATION</scope>
</reference>
<dbReference type="InterPro" id="IPR002194">
    <property type="entry name" value="Chaperonin_TCP-1_CS"/>
</dbReference>
<keyword evidence="3 5" id="KW-0067">ATP-binding</keyword>
<evidence type="ECO:0000313" key="8">
    <source>
        <dbReference type="WBParaSite" id="GPUH_0001401001-mRNA-1"/>
    </source>
</evidence>
<gene>
    <name evidence="6" type="ORF">GPUH_LOCUS13995</name>
</gene>
<dbReference type="Pfam" id="PF00118">
    <property type="entry name" value="Cpn60_TCP1"/>
    <property type="match status" value="1"/>
</dbReference>
<organism evidence="8">
    <name type="scientific">Gongylonema pulchrum</name>
    <dbReference type="NCBI Taxonomy" id="637853"/>
    <lineage>
        <taxon>Eukaryota</taxon>
        <taxon>Metazoa</taxon>
        <taxon>Ecdysozoa</taxon>
        <taxon>Nematoda</taxon>
        <taxon>Chromadorea</taxon>
        <taxon>Rhabditida</taxon>
        <taxon>Spirurina</taxon>
        <taxon>Spiruromorpha</taxon>
        <taxon>Spiruroidea</taxon>
        <taxon>Gongylonematidae</taxon>
        <taxon>Gongylonema</taxon>
    </lineage>
</organism>
<dbReference type="PROSITE" id="PS00995">
    <property type="entry name" value="TCP1_3"/>
    <property type="match status" value="1"/>
</dbReference>
<name>A0A183DZ54_9BILA</name>
<accession>A0A183DZ54</accession>
<dbReference type="WBParaSite" id="GPUH_0001401001-mRNA-1">
    <property type="protein sequence ID" value="GPUH_0001401001-mRNA-1"/>
    <property type="gene ID" value="GPUH_0001401001"/>
</dbReference>
<dbReference type="SUPFAM" id="SSF48592">
    <property type="entry name" value="GroEL equatorial domain-like"/>
    <property type="match status" value="1"/>
</dbReference>
<dbReference type="AlphaFoldDB" id="A0A183DZ54"/>
<dbReference type="GO" id="GO:0005524">
    <property type="term" value="F:ATP binding"/>
    <property type="evidence" value="ECO:0007669"/>
    <property type="project" value="UniProtKB-KW"/>
</dbReference>
<dbReference type="InterPro" id="IPR027410">
    <property type="entry name" value="TCP-1-like_intermed_sf"/>
</dbReference>
<dbReference type="Proteomes" id="UP000271098">
    <property type="component" value="Unassembled WGS sequence"/>
</dbReference>
<dbReference type="EMBL" id="UYRT01080779">
    <property type="protein sequence ID" value="VDN23372.1"/>
    <property type="molecule type" value="Genomic_DNA"/>
</dbReference>
<comment type="similarity">
    <text evidence="1 5">Belongs to the TCP-1 chaperonin family.</text>
</comment>
<dbReference type="InterPro" id="IPR017998">
    <property type="entry name" value="Chaperone_TCP-1"/>
</dbReference>
<evidence type="ECO:0000256" key="4">
    <source>
        <dbReference type="ARBA" id="ARBA00023186"/>
    </source>
</evidence>
<dbReference type="GO" id="GO:0016887">
    <property type="term" value="F:ATP hydrolysis activity"/>
    <property type="evidence" value="ECO:0007669"/>
    <property type="project" value="InterPro"/>
</dbReference>
<proteinExistence type="inferred from homology"/>
<dbReference type="OrthoDB" id="1935484at2759"/>
<keyword evidence="2 5" id="KW-0547">Nucleotide-binding</keyword>
<evidence type="ECO:0000313" key="6">
    <source>
        <dbReference type="EMBL" id="VDN23372.1"/>
    </source>
</evidence>
<dbReference type="PRINTS" id="PR00304">
    <property type="entry name" value="TCOMPLEXTCP1"/>
</dbReference>
<dbReference type="Gene3D" id="1.10.560.10">
    <property type="entry name" value="GroEL-like equatorial domain"/>
    <property type="match status" value="1"/>
</dbReference>
<dbReference type="PROSITE" id="PS00750">
    <property type="entry name" value="TCP1_1"/>
    <property type="match status" value="1"/>
</dbReference>
<evidence type="ECO:0000313" key="7">
    <source>
        <dbReference type="Proteomes" id="UP000271098"/>
    </source>
</evidence>
<keyword evidence="7" id="KW-1185">Reference proteome</keyword>
<dbReference type="GO" id="GO:0051082">
    <property type="term" value="F:unfolded protein binding"/>
    <property type="evidence" value="ECO:0007669"/>
    <property type="project" value="InterPro"/>
</dbReference>
<reference evidence="6 7" key="2">
    <citation type="submission" date="2018-11" db="EMBL/GenBank/DDBJ databases">
        <authorList>
            <consortium name="Pathogen Informatics"/>
        </authorList>
    </citation>
    <scope>NUCLEOTIDE SEQUENCE [LARGE SCALE GENOMIC DNA]</scope>
</reference>
<keyword evidence="4 5" id="KW-0143">Chaperone</keyword>
<dbReference type="GO" id="GO:0140662">
    <property type="term" value="F:ATP-dependent protein folding chaperone"/>
    <property type="evidence" value="ECO:0007669"/>
    <property type="project" value="InterPro"/>
</dbReference>
<evidence type="ECO:0000256" key="3">
    <source>
        <dbReference type="ARBA" id="ARBA00022840"/>
    </source>
</evidence>
<evidence type="ECO:0000256" key="2">
    <source>
        <dbReference type="ARBA" id="ARBA00022741"/>
    </source>
</evidence>
<protein>
    <submittedName>
        <fullName evidence="8">T-complex protein 1 subunit eta</fullName>
    </submittedName>
</protein>
<dbReference type="InterPro" id="IPR027413">
    <property type="entry name" value="GROEL-like_equatorial_sf"/>
</dbReference>
<evidence type="ECO:0000256" key="5">
    <source>
        <dbReference type="RuleBase" id="RU004187"/>
    </source>
</evidence>
<evidence type="ECO:0000256" key="1">
    <source>
        <dbReference type="ARBA" id="ARBA00008020"/>
    </source>
</evidence>